<name>A0A6G1HM86_9PEZI</name>
<gene>
    <name evidence="2" type="ORF">EJ06DRAFT_461085</name>
</gene>
<evidence type="ECO:0008006" key="4">
    <source>
        <dbReference type="Google" id="ProtNLM"/>
    </source>
</evidence>
<reference evidence="2" key="1">
    <citation type="journal article" date="2020" name="Stud. Mycol.">
        <title>101 Dothideomycetes genomes: a test case for predicting lifestyles and emergence of pathogens.</title>
        <authorList>
            <person name="Haridas S."/>
            <person name="Albert R."/>
            <person name="Binder M."/>
            <person name="Bloem J."/>
            <person name="Labutti K."/>
            <person name="Salamov A."/>
            <person name="Andreopoulos B."/>
            <person name="Baker S."/>
            <person name="Barry K."/>
            <person name="Bills G."/>
            <person name="Bluhm B."/>
            <person name="Cannon C."/>
            <person name="Castanera R."/>
            <person name="Culley D."/>
            <person name="Daum C."/>
            <person name="Ezra D."/>
            <person name="Gonzalez J."/>
            <person name="Henrissat B."/>
            <person name="Kuo A."/>
            <person name="Liang C."/>
            <person name="Lipzen A."/>
            <person name="Lutzoni F."/>
            <person name="Magnuson J."/>
            <person name="Mondo S."/>
            <person name="Nolan M."/>
            <person name="Ohm R."/>
            <person name="Pangilinan J."/>
            <person name="Park H.-J."/>
            <person name="Ramirez L."/>
            <person name="Alfaro M."/>
            <person name="Sun H."/>
            <person name="Tritt A."/>
            <person name="Yoshinaga Y."/>
            <person name="Zwiers L.-H."/>
            <person name="Turgeon B."/>
            <person name="Goodwin S."/>
            <person name="Spatafora J."/>
            <person name="Crous P."/>
            <person name="Grigoriev I."/>
        </authorList>
    </citation>
    <scope>NUCLEOTIDE SEQUENCE</scope>
    <source>
        <strain evidence="2">CBS 262.69</strain>
    </source>
</reference>
<dbReference type="Proteomes" id="UP000799640">
    <property type="component" value="Unassembled WGS sequence"/>
</dbReference>
<keyword evidence="3" id="KW-1185">Reference proteome</keyword>
<evidence type="ECO:0000313" key="3">
    <source>
        <dbReference type="Proteomes" id="UP000799640"/>
    </source>
</evidence>
<feature type="region of interest" description="Disordered" evidence="1">
    <location>
        <begin position="37"/>
        <end position="61"/>
    </location>
</feature>
<feature type="non-terminal residue" evidence="2">
    <location>
        <position position="1"/>
    </location>
</feature>
<dbReference type="AlphaFoldDB" id="A0A6G1HM86"/>
<evidence type="ECO:0000313" key="2">
    <source>
        <dbReference type="EMBL" id="KAF2397178.1"/>
    </source>
</evidence>
<dbReference type="Gene3D" id="3.40.50.1820">
    <property type="entry name" value="alpha/beta hydrolase"/>
    <property type="match status" value="1"/>
</dbReference>
<dbReference type="PANTHER" id="PTHR33428">
    <property type="entry name" value="CHLOROPHYLLASE-2, CHLOROPLASTIC"/>
    <property type="match status" value="1"/>
</dbReference>
<sequence>GSSAPKGGLWDTPLGAVGNAAGNIPITALGAAFGGAGAEAPKGKLSPEELVHPGTGPYPAHYTTDPSLPDKTIYAPMTPPPASVKMPVIVWGEGGCFKTGTFYAPFLIELASHGYVILANGPPTGSPPTTMADMGKLMQTPQTKVSDLLDSIDWVVKGGGKKFGSLDLERIATAGQSCGGTEALSAAYKNDKVKLTFLVNSGTLNAEARPWLREFKYPVGIFNGGPKDIAYANGVADYEVLQLPAFMANLDTGHGGTLFAKNGGKFGKAVSSFLEWTFRGDQKSKAICLDPKAPGSLVSENWNVSAKGW</sequence>
<accession>A0A6G1HM86</accession>
<organism evidence="2 3">
    <name type="scientific">Trichodelitschia bisporula</name>
    <dbReference type="NCBI Taxonomy" id="703511"/>
    <lineage>
        <taxon>Eukaryota</taxon>
        <taxon>Fungi</taxon>
        <taxon>Dikarya</taxon>
        <taxon>Ascomycota</taxon>
        <taxon>Pezizomycotina</taxon>
        <taxon>Dothideomycetes</taxon>
        <taxon>Dothideomycetes incertae sedis</taxon>
        <taxon>Phaeotrichales</taxon>
        <taxon>Phaeotrichaceae</taxon>
        <taxon>Trichodelitschia</taxon>
    </lineage>
</organism>
<feature type="non-terminal residue" evidence="2">
    <location>
        <position position="309"/>
    </location>
</feature>
<dbReference type="PANTHER" id="PTHR33428:SF14">
    <property type="entry name" value="CARBOXYLESTERASE TYPE B DOMAIN-CONTAINING PROTEIN"/>
    <property type="match status" value="1"/>
</dbReference>
<dbReference type="SUPFAM" id="SSF53474">
    <property type="entry name" value="alpha/beta-Hydrolases"/>
    <property type="match status" value="1"/>
</dbReference>
<dbReference type="EMBL" id="ML996704">
    <property type="protein sequence ID" value="KAF2397178.1"/>
    <property type="molecule type" value="Genomic_DNA"/>
</dbReference>
<proteinExistence type="predicted"/>
<evidence type="ECO:0000256" key="1">
    <source>
        <dbReference type="SAM" id="MobiDB-lite"/>
    </source>
</evidence>
<feature type="compositionally biased region" description="Basic and acidic residues" evidence="1">
    <location>
        <begin position="41"/>
        <end position="51"/>
    </location>
</feature>
<protein>
    <recommendedName>
        <fullName evidence="4">Alpha/beta-hydrolase</fullName>
    </recommendedName>
</protein>
<dbReference type="OrthoDB" id="3506780at2759"/>
<dbReference type="InterPro" id="IPR029058">
    <property type="entry name" value="AB_hydrolase_fold"/>
</dbReference>